<dbReference type="AlphaFoldDB" id="A0A9P0E7E4"/>
<proteinExistence type="predicted"/>
<dbReference type="Proteomes" id="UP001152798">
    <property type="component" value="Chromosome 2"/>
</dbReference>
<name>A0A9P0E7E4_NEZVI</name>
<sequence length="76" mass="9066">MDPTRSVYPMFDRAPSPATLDNLIPRPLLFTPAELIAWILTLRHRMLALYWWIRGFGRLFLRRLYTNKHVLSDDTH</sequence>
<accession>A0A9P0E7E4</accession>
<evidence type="ECO:0000313" key="1">
    <source>
        <dbReference type="EMBL" id="CAH1392996.1"/>
    </source>
</evidence>
<organism evidence="1 2">
    <name type="scientific">Nezara viridula</name>
    <name type="common">Southern green stink bug</name>
    <name type="synonym">Cimex viridulus</name>
    <dbReference type="NCBI Taxonomy" id="85310"/>
    <lineage>
        <taxon>Eukaryota</taxon>
        <taxon>Metazoa</taxon>
        <taxon>Ecdysozoa</taxon>
        <taxon>Arthropoda</taxon>
        <taxon>Hexapoda</taxon>
        <taxon>Insecta</taxon>
        <taxon>Pterygota</taxon>
        <taxon>Neoptera</taxon>
        <taxon>Paraneoptera</taxon>
        <taxon>Hemiptera</taxon>
        <taxon>Heteroptera</taxon>
        <taxon>Panheteroptera</taxon>
        <taxon>Pentatomomorpha</taxon>
        <taxon>Pentatomoidea</taxon>
        <taxon>Pentatomidae</taxon>
        <taxon>Pentatominae</taxon>
        <taxon>Nezara</taxon>
    </lineage>
</organism>
<protein>
    <submittedName>
        <fullName evidence="1">Uncharacterized protein</fullName>
    </submittedName>
</protein>
<dbReference type="EMBL" id="OV725078">
    <property type="protein sequence ID" value="CAH1392996.1"/>
    <property type="molecule type" value="Genomic_DNA"/>
</dbReference>
<evidence type="ECO:0000313" key="2">
    <source>
        <dbReference type="Proteomes" id="UP001152798"/>
    </source>
</evidence>
<reference evidence="1" key="1">
    <citation type="submission" date="2022-01" db="EMBL/GenBank/DDBJ databases">
        <authorList>
            <person name="King R."/>
        </authorList>
    </citation>
    <scope>NUCLEOTIDE SEQUENCE</scope>
</reference>
<dbReference type="OrthoDB" id="10322768at2759"/>
<keyword evidence="2" id="KW-1185">Reference proteome</keyword>
<gene>
    <name evidence="1" type="ORF">NEZAVI_LOCUS3731</name>
</gene>